<comment type="caution">
    <text evidence="2">The sequence shown here is derived from an EMBL/GenBank/DDBJ whole genome shotgun (WGS) entry which is preliminary data.</text>
</comment>
<protein>
    <submittedName>
        <fullName evidence="2">Diadenosine tetraphosphatase</fullName>
    </submittedName>
</protein>
<keyword evidence="3" id="KW-1185">Reference proteome</keyword>
<proteinExistence type="predicted"/>
<name>A0A0L6D0L6_9RHOB</name>
<evidence type="ECO:0000313" key="2">
    <source>
        <dbReference type="EMBL" id="KNX43258.1"/>
    </source>
</evidence>
<dbReference type="Gene3D" id="3.60.21.10">
    <property type="match status" value="1"/>
</dbReference>
<dbReference type="GO" id="GO:0005737">
    <property type="term" value="C:cytoplasm"/>
    <property type="evidence" value="ECO:0007669"/>
    <property type="project" value="TreeGrafter"/>
</dbReference>
<dbReference type="PANTHER" id="PTHR42850">
    <property type="entry name" value="METALLOPHOSPHOESTERASE"/>
    <property type="match status" value="1"/>
</dbReference>
<dbReference type="PANTHER" id="PTHR42850:SF4">
    <property type="entry name" value="ZINC-DEPENDENT ENDOPOLYPHOSPHATASE"/>
    <property type="match status" value="1"/>
</dbReference>
<dbReference type="STRING" id="74031.SAMN04488077_106208"/>
<dbReference type="Proteomes" id="UP000037046">
    <property type="component" value="Unassembled WGS sequence"/>
</dbReference>
<accession>A0A0L6D0L6</accession>
<dbReference type="GO" id="GO:0016791">
    <property type="term" value="F:phosphatase activity"/>
    <property type="evidence" value="ECO:0007669"/>
    <property type="project" value="TreeGrafter"/>
</dbReference>
<evidence type="ECO:0000259" key="1">
    <source>
        <dbReference type="Pfam" id="PF00149"/>
    </source>
</evidence>
<organism evidence="2 3">
    <name type="scientific">Roseovarius tolerans</name>
    <dbReference type="NCBI Taxonomy" id="74031"/>
    <lineage>
        <taxon>Bacteria</taxon>
        <taxon>Pseudomonadati</taxon>
        <taxon>Pseudomonadota</taxon>
        <taxon>Alphaproteobacteria</taxon>
        <taxon>Rhodobacterales</taxon>
        <taxon>Roseobacteraceae</taxon>
        <taxon>Roseovarius</taxon>
    </lineage>
</organism>
<evidence type="ECO:0000313" key="3">
    <source>
        <dbReference type="Proteomes" id="UP000037046"/>
    </source>
</evidence>
<dbReference type="InterPro" id="IPR050126">
    <property type="entry name" value="Ap4A_hydrolase"/>
</dbReference>
<dbReference type="GO" id="GO:0008803">
    <property type="term" value="F:bis(5'-nucleosyl)-tetraphosphatase (symmetrical) activity"/>
    <property type="evidence" value="ECO:0007669"/>
    <property type="project" value="TreeGrafter"/>
</dbReference>
<feature type="domain" description="Calcineurin-like phosphoesterase" evidence="1">
    <location>
        <begin position="42"/>
        <end position="240"/>
    </location>
</feature>
<dbReference type="InterPro" id="IPR004843">
    <property type="entry name" value="Calcineurin-like_PHP"/>
</dbReference>
<dbReference type="EMBL" id="LGVV01000001">
    <property type="protein sequence ID" value="KNX43258.1"/>
    <property type="molecule type" value="Genomic_DNA"/>
</dbReference>
<dbReference type="PATRIC" id="fig|74031.6.peg.47"/>
<sequence>MRGGLRPRFAPGTSIKYLLKDNRPPLWTTPLRQGLHPRMTDPIYAIPDIHGQDALLDAALDLVTQDGGAQARIVFLGDLVDRGPDSRAVIDRLMQGQADGRPWTVLKGNHDQLFLDFIDTGQIRSPQVRSGLTWLNPRLGGATTLASYGVSASEDAPAWDAARAAVPQAHRDWLARLPLYKETGGLLFVHAGIRPGLPLADQSPTDLMWIRDGFLDHDAPHPWLVVHGHTALDRPQHFGNRIDLDGGAGQGRQLWPAVFDGPSCHLLTDTGRQPLTPTG</sequence>
<gene>
    <name evidence="2" type="ORF">ROTO_00470</name>
</gene>
<dbReference type="AlphaFoldDB" id="A0A0L6D0L6"/>
<dbReference type="InterPro" id="IPR029052">
    <property type="entry name" value="Metallo-depent_PP-like"/>
</dbReference>
<dbReference type="GO" id="GO:0110154">
    <property type="term" value="P:RNA decapping"/>
    <property type="evidence" value="ECO:0007669"/>
    <property type="project" value="TreeGrafter"/>
</dbReference>
<dbReference type="Pfam" id="PF00149">
    <property type="entry name" value="Metallophos"/>
    <property type="match status" value="1"/>
</dbReference>
<reference evidence="3" key="1">
    <citation type="submission" date="2015-07" db="EMBL/GenBank/DDBJ databases">
        <title>Draft Genome Sequence of Roseovarius tolerans EL-164, a producer of N-Acylated Alanine Methyl Esters (NAMEs).</title>
        <authorList>
            <person name="Voget S."/>
            <person name="Bruns H."/>
            <person name="Wagner-Doebler I."/>
            <person name="Schulz S."/>
            <person name="Daniel R."/>
        </authorList>
    </citation>
    <scope>NUCLEOTIDE SEQUENCE [LARGE SCALE GENOMIC DNA]</scope>
    <source>
        <strain evidence="3">EL-164</strain>
    </source>
</reference>
<dbReference type="SUPFAM" id="SSF56300">
    <property type="entry name" value="Metallo-dependent phosphatases"/>
    <property type="match status" value="1"/>
</dbReference>